<keyword evidence="6" id="KW-1185">Reference proteome</keyword>
<name>A0A3N1V1C1_9BACT</name>
<dbReference type="NCBIfam" id="NF002627">
    <property type="entry name" value="PRK02290.1-5"/>
    <property type="match status" value="1"/>
</dbReference>
<keyword evidence="1" id="KW-0028">Amino-acid biosynthesis</keyword>
<organism evidence="5 6">
    <name type="scientific">Desulfosoma caldarium</name>
    <dbReference type="NCBI Taxonomy" id="610254"/>
    <lineage>
        <taxon>Bacteria</taxon>
        <taxon>Pseudomonadati</taxon>
        <taxon>Thermodesulfobacteriota</taxon>
        <taxon>Syntrophobacteria</taxon>
        <taxon>Syntrophobacterales</taxon>
        <taxon>Syntrophobacteraceae</taxon>
        <taxon>Desulfosoma</taxon>
    </lineage>
</organism>
<feature type="domain" description="3-dehydroquinate synthase N-terminal" evidence="3">
    <location>
        <begin position="5"/>
        <end position="137"/>
    </location>
</feature>
<dbReference type="GO" id="GO:0003856">
    <property type="term" value="F:3-dehydroquinate synthase activity"/>
    <property type="evidence" value="ECO:0007669"/>
    <property type="project" value="InterPro"/>
</dbReference>
<evidence type="ECO:0000313" key="5">
    <source>
        <dbReference type="EMBL" id="ROQ93346.1"/>
    </source>
</evidence>
<evidence type="ECO:0000259" key="3">
    <source>
        <dbReference type="Pfam" id="PF01959"/>
    </source>
</evidence>
<dbReference type="InterPro" id="IPR002812">
    <property type="entry name" value="DHQS"/>
</dbReference>
<comment type="caution">
    <text evidence="5">The sequence shown here is derived from an EMBL/GenBank/DDBJ whole genome shotgun (WGS) entry which is preliminary data.</text>
</comment>
<dbReference type="EMBL" id="RJVA01000011">
    <property type="protein sequence ID" value="ROQ93346.1"/>
    <property type="molecule type" value="Genomic_DNA"/>
</dbReference>
<dbReference type="Proteomes" id="UP000276223">
    <property type="component" value="Unassembled WGS sequence"/>
</dbReference>
<dbReference type="InterPro" id="IPR056179">
    <property type="entry name" value="DHQS_C"/>
</dbReference>
<dbReference type="GO" id="GO:0008652">
    <property type="term" value="P:amino acid biosynthetic process"/>
    <property type="evidence" value="ECO:0007669"/>
    <property type="project" value="UniProtKB-KW"/>
</dbReference>
<evidence type="ECO:0000256" key="2">
    <source>
        <dbReference type="ARBA" id="ARBA00023141"/>
    </source>
</evidence>
<dbReference type="InterPro" id="IPR030960">
    <property type="entry name" value="DHQS/DOIS_N"/>
</dbReference>
<proteinExistence type="predicted"/>
<dbReference type="Pfam" id="PF01959">
    <property type="entry name" value="DHQS"/>
    <property type="match status" value="1"/>
</dbReference>
<dbReference type="PANTHER" id="PTHR33563">
    <property type="match status" value="1"/>
</dbReference>
<protein>
    <submittedName>
        <fullName evidence="5">3-dehydroquinate synthase II</fullName>
    </submittedName>
</protein>
<dbReference type="AlphaFoldDB" id="A0A3N1V1C1"/>
<sequence length="326" mass="35206">MCLERWDKAMVTAALEAGVDAVVAPEGMKEEIQALGRIVVVSGDGDWVPGRDVHFINVRSPEDEQNAARLLGQGLPVAVMHTDWEILPLENLVARSGRLLVAVDSESRLETALGILEKGVSGVVVCAPDPQTLKKWVQRVHAAVPAENLVDAEIVSVRPVGLGDRVCLDTSLMMQDGQGALVGNSAGFLFHVQAETRQNPYVAPRPFRINAGAVHAYVKVPEGRTRYLCELEAGDRLLVVDPSGTATEAVVGRSKIERRPLLLVEAVYENRSGSLLLQNAETICLSAPDGSALSVTQLRVGQRVRVALSCEARHFGMPVSETIMER</sequence>
<dbReference type="Pfam" id="PF26558">
    <property type="entry name" value="DHQS_2nd"/>
    <property type="match status" value="1"/>
</dbReference>
<gene>
    <name evidence="5" type="ORF">EDC27_1361</name>
</gene>
<evidence type="ECO:0000259" key="4">
    <source>
        <dbReference type="Pfam" id="PF26558"/>
    </source>
</evidence>
<dbReference type="GO" id="GO:0009073">
    <property type="term" value="P:aromatic amino acid family biosynthetic process"/>
    <property type="evidence" value="ECO:0007669"/>
    <property type="project" value="UniProtKB-KW"/>
</dbReference>
<dbReference type="PANTHER" id="PTHR33563:SF1">
    <property type="entry name" value="3-DEHYDROQUINATE SYNTHASE"/>
    <property type="match status" value="1"/>
</dbReference>
<reference evidence="5 6" key="1">
    <citation type="submission" date="2018-11" db="EMBL/GenBank/DDBJ databases">
        <title>Genomic Encyclopedia of Type Strains, Phase IV (KMG-IV): sequencing the most valuable type-strain genomes for metagenomic binning, comparative biology and taxonomic classification.</title>
        <authorList>
            <person name="Goeker M."/>
        </authorList>
    </citation>
    <scope>NUCLEOTIDE SEQUENCE [LARGE SCALE GENOMIC DNA]</scope>
    <source>
        <strain evidence="5 6">DSM 22027</strain>
    </source>
</reference>
<accession>A0A3N1V1C1</accession>
<feature type="domain" description="3-dehydroquinate synthase C-terminal" evidence="4">
    <location>
        <begin position="152"/>
        <end position="326"/>
    </location>
</feature>
<evidence type="ECO:0000313" key="6">
    <source>
        <dbReference type="Proteomes" id="UP000276223"/>
    </source>
</evidence>
<evidence type="ECO:0000256" key="1">
    <source>
        <dbReference type="ARBA" id="ARBA00022605"/>
    </source>
</evidence>
<keyword evidence="2" id="KW-0057">Aromatic amino acid biosynthesis</keyword>
<dbReference type="GO" id="GO:0016491">
    <property type="term" value="F:oxidoreductase activity"/>
    <property type="evidence" value="ECO:0007669"/>
    <property type="project" value="InterPro"/>
</dbReference>